<gene>
    <name evidence="1" type="ORF">L6164_019375</name>
</gene>
<organism evidence="1 2">
    <name type="scientific">Bauhinia variegata</name>
    <name type="common">Purple orchid tree</name>
    <name type="synonym">Phanera variegata</name>
    <dbReference type="NCBI Taxonomy" id="167791"/>
    <lineage>
        <taxon>Eukaryota</taxon>
        <taxon>Viridiplantae</taxon>
        <taxon>Streptophyta</taxon>
        <taxon>Embryophyta</taxon>
        <taxon>Tracheophyta</taxon>
        <taxon>Spermatophyta</taxon>
        <taxon>Magnoliopsida</taxon>
        <taxon>eudicotyledons</taxon>
        <taxon>Gunneridae</taxon>
        <taxon>Pentapetalae</taxon>
        <taxon>rosids</taxon>
        <taxon>fabids</taxon>
        <taxon>Fabales</taxon>
        <taxon>Fabaceae</taxon>
        <taxon>Cercidoideae</taxon>
        <taxon>Cercideae</taxon>
        <taxon>Bauhiniinae</taxon>
        <taxon>Bauhinia</taxon>
    </lineage>
</organism>
<reference evidence="1 2" key="1">
    <citation type="journal article" date="2022" name="DNA Res.">
        <title>Chromosomal-level genome assembly of the orchid tree Bauhinia variegata (Leguminosae; Cercidoideae) supports the allotetraploid origin hypothesis of Bauhinia.</title>
        <authorList>
            <person name="Zhong Y."/>
            <person name="Chen Y."/>
            <person name="Zheng D."/>
            <person name="Pang J."/>
            <person name="Liu Y."/>
            <person name="Luo S."/>
            <person name="Meng S."/>
            <person name="Qian L."/>
            <person name="Wei D."/>
            <person name="Dai S."/>
            <person name="Zhou R."/>
        </authorList>
    </citation>
    <scope>NUCLEOTIDE SEQUENCE [LARGE SCALE GENOMIC DNA]</scope>
    <source>
        <strain evidence="1">BV-YZ2020</strain>
    </source>
</reference>
<dbReference type="EMBL" id="CM039433">
    <property type="protein sequence ID" value="KAI4326847.1"/>
    <property type="molecule type" value="Genomic_DNA"/>
</dbReference>
<keyword evidence="2" id="KW-1185">Reference proteome</keyword>
<comment type="caution">
    <text evidence="1">The sequence shown here is derived from an EMBL/GenBank/DDBJ whole genome shotgun (WGS) entry which is preliminary data.</text>
</comment>
<name>A0ACB9MRB3_BAUVA</name>
<dbReference type="Proteomes" id="UP000828941">
    <property type="component" value="Chromosome 8"/>
</dbReference>
<evidence type="ECO:0000313" key="1">
    <source>
        <dbReference type="EMBL" id="KAI4326847.1"/>
    </source>
</evidence>
<evidence type="ECO:0000313" key="2">
    <source>
        <dbReference type="Proteomes" id="UP000828941"/>
    </source>
</evidence>
<accession>A0ACB9MRB3</accession>
<sequence length="791" mass="92500">MTKHRWRELAKSFATQFDREKAEELKKTKKGIDNNLTRILKLIQNEEQTKKDGNSEDSGEETELVGLIADFYNQYQSLYALYDRLTGEYGKLGPRRRGRNASSLSSSSSDSEYFSSEEIEVSIRRSEKEQQNFPETPKQELGETEKERSSLADAQEVIATQALLTQIEELEKQLTCQNKEVESLKQHKGELSAKNIGLHARILELELLLRDKVSEVSSLQMKLKNMESHEMSNIAELMAQINKFELEVESLRTQKAQMEEEMISNRIEAENQVKDLTEQVNTVKQNLDSLQKQKKELEAQMELRREEVSQYLIKIPDMKEKLAEKDAVEDRALQEKERLLVTIKDLELEVESQCNEKNELEEQLRNRNYGINRMADEIKSLEDRNLELKRAMTARGDELSAIIREHESGKHGASVQVMALTAKVNELRLELDSLKEEKNRLEADSERNKKESSERLEKMEKLQVKLASKIADQERIMKEQKIKFELENQRNKKEYSESLAEMESLNVKLESKIADQENFIKEQAETIDRISEEFKQANAWSKKIRLNGQIAERKMEELAQEFRKKLEDHIRLLYRRIHVAEQLHNENKESYKIIKKIYEEENGMLKEKIAGYEDELRKPGVMKMTPMELLNGLELAAGLDLAAGKLEEHKEFLLSRVSKMVGEVQNAKDWIKKRNSEMKQLKDNVNFLTALLDDKEEQEFLLREKVWKLEAKVSKEGGEKLNLMKTVRQLEKKMGKLEKIVKEKDEELVHQGEQKREAIRQLCFLNDYHRNRCDYLKDLITNMRVSTIKRT</sequence>
<protein>
    <submittedName>
        <fullName evidence="1">Uncharacterized protein</fullName>
    </submittedName>
</protein>
<proteinExistence type="predicted"/>